<dbReference type="AlphaFoldDB" id="A0A2S6CTK8"/>
<keyword evidence="3" id="KW-0808">Transferase</keyword>
<organism evidence="3 4">
    <name type="scientific">Cuspidothrix issatschenkoi CHARLIE-1</name>
    <dbReference type="NCBI Taxonomy" id="2052836"/>
    <lineage>
        <taxon>Bacteria</taxon>
        <taxon>Bacillati</taxon>
        <taxon>Cyanobacteriota</taxon>
        <taxon>Cyanophyceae</taxon>
        <taxon>Nostocales</taxon>
        <taxon>Aphanizomenonaceae</taxon>
        <taxon>Cuspidothrix</taxon>
    </lineage>
</organism>
<keyword evidence="1" id="KW-0175">Coiled coil</keyword>
<accession>A0A2S6CTK8</accession>
<feature type="coiled-coil region" evidence="1">
    <location>
        <begin position="41"/>
        <end position="72"/>
    </location>
</feature>
<name>A0A2S6CTK8_9CYAN</name>
<dbReference type="RefSeq" id="WP_104388146.1">
    <property type="nucleotide sequence ID" value="NZ_PGEM01000083.1"/>
</dbReference>
<evidence type="ECO:0000256" key="2">
    <source>
        <dbReference type="SAM" id="Phobius"/>
    </source>
</evidence>
<dbReference type="OrthoDB" id="9809622at2"/>
<proteinExistence type="predicted"/>
<gene>
    <name evidence="3" type="ORF">CUN59_12440</name>
</gene>
<comment type="caution">
    <text evidence="3">The sequence shown here is derived from an EMBL/GenBank/DDBJ whole genome shotgun (WGS) entry which is preliminary data.</text>
</comment>
<keyword evidence="2" id="KW-1133">Transmembrane helix</keyword>
<keyword evidence="4" id="KW-1185">Reference proteome</keyword>
<keyword evidence="2" id="KW-0472">Membrane</keyword>
<evidence type="ECO:0000313" key="3">
    <source>
        <dbReference type="EMBL" id="PPJ63032.1"/>
    </source>
</evidence>
<dbReference type="GO" id="GO:0016740">
    <property type="term" value="F:transferase activity"/>
    <property type="evidence" value="ECO:0007669"/>
    <property type="project" value="UniProtKB-KW"/>
</dbReference>
<dbReference type="Gene3D" id="3.40.50.2000">
    <property type="entry name" value="Glycogen Phosphorylase B"/>
    <property type="match status" value="1"/>
</dbReference>
<sequence length="515" mass="59772">MNYLLVLTGISIFVIGILGSFFLYRLTRKLIEVIKKILVNQEEIKHHQQQLNEQLNKNQEQLNKNQEQLYNYISENVYALNLRLESLENNYDPAIKYLDNLRRKQIRQDNLGQNYLISYKDRSVLFLHNSYYHFYYLAKSLRKRGWDAVTVSYEDPVNGVNVNYYHGEDINLYDADPVRFKQNITSFFEQAKNRFDLLHFAGDGLMSFFPENWQNEQPTDIIEWKNLGKKIAYTLSGCNSGIAQTTFAQWSALDGRIVCNTCMWQDNPQVCNDEKNLAWGKKVDTYCDLICAETVPALDYVDTNKTIFEPLSMCLDPDFWTPELSIPEEFKVKKNQDEILVYHAVGNYDIRTRDNQRNIKGTPAVMDAIERLKSEGIPVKLIFITNMKNKEVRYIQAQADIIVDQLNLGRYGATARECMMLGKPVICYINPYELKQGHQLACQDEFPLVSATEETVYDVLKDLALNQEKRLNIGQKSREYAIKWHSADACAQRYEKVYDALMAGKSLNPADLGLY</sequence>
<evidence type="ECO:0000313" key="4">
    <source>
        <dbReference type="Proteomes" id="UP000239589"/>
    </source>
</evidence>
<feature type="transmembrane region" description="Helical" evidence="2">
    <location>
        <begin position="6"/>
        <end position="26"/>
    </location>
</feature>
<dbReference type="EMBL" id="PGEM01000083">
    <property type="protein sequence ID" value="PPJ63032.1"/>
    <property type="molecule type" value="Genomic_DNA"/>
</dbReference>
<evidence type="ECO:0000256" key="1">
    <source>
        <dbReference type="SAM" id="Coils"/>
    </source>
</evidence>
<dbReference type="Proteomes" id="UP000239589">
    <property type="component" value="Unassembled WGS sequence"/>
</dbReference>
<keyword evidence="2" id="KW-0812">Transmembrane</keyword>
<protein>
    <submittedName>
        <fullName evidence="3">Glycosyl transferase family 1</fullName>
    </submittedName>
</protein>
<reference evidence="3 4" key="1">
    <citation type="submission" date="2018-02" db="EMBL/GenBank/DDBJ databases">
        <title>Discovery of a pederin family compound in a non-symbiotic bloom-forming cyanobacterium.</title>
        <authorList>
            <person name="Kust A."/>
            <person name="Mares J."/>
            <person name="Jokela J."/>
            <person name="Urajova P."/>
            <person name="Hajek J."/>
            <person name="Saurav K."/>
            <person name="Voracova K."/>
            <person name="Fewer D.P."/>
            <person name="Haapaniemi E."/>
            <person name="Permi P."/>
            <person name="Rehakova K."/>
            <person name="Sivonen K."/>
            <person name="Hrouzek P."/>
        </authorList>
    </citation>
    <scope>NUCLEOTIDE SEQUENCE [LARGE SCALE GENOMIC DNA]</scope>
    <source>
        <strain evidence="3 4">CHARLIE-1</strain>
    </source>
</reference>
<dbReference type="SUPFAM" id="SSF53756">
    <property type="entry name" value="UDP-Glycosyltransferase/glycogen phosphorylase"/>
    <property type="match status" value="1"/>
</dbReference>